<evidence type="ECO:0000313" key="8">
    <source>
        <dbReference type="EMBL" id="HHS53127.1"/>
    </source>
</evidence>
<dbReference type="SUPFAM" id="SSF53335">
    <property type="entry name" value="S-adenosyl-L-methionine-dependent methyltransferases"/>
    <property type="match status" value="1"/>
</dbReference>
<dbReference type="InterPro" id="IPR049560">
    <property type="entry name" value="MeTrfase_RsmB-F_NOP2_cat"/>
</dbReference>
<dbReference type="PANTHER" id="PTHR22808:SF1">
    <property type="entry name" value="RNA CYTOSINE-C(5)-METHYLTRANSFERASE NSUN2-RELATED"/>
    <property type="match status" value="1"/>
</dbReference>
<evidence type="ECO:0000256" key="5">
    <source>
        <dbReference type="ARBA" id="ARBA00022884"/>
    </source>
</evidence>
<dbReference type="GO" id="GO:0003723">
    <property type="term" value="F:RNA binding"/>
    <property type="evidence" value="ECO:0007669"/>
    <property type="project" value="UniProtKB-UniRule"/>
</dbReference>
<evidence type="ECO:0000256" key="1">
    <source>
        <dbReference type="ARBA" id="ARBA00022490"/>
    </source>
</evidence>
<feature type="domain" description="SAM-dependent MTase RsmB/NOP-type" evidence="7">
    <location>
        <begin position="21"/>
        <end position="304"/>
    </location>
</feature>
<dbReference type="Pfam" id="PF17125">
    <property type="entry name" value="Methyltr_RsmF_N"/>
    <property type="match status" value="1"/>
</dbReference>
<protein>
    <submittedName>
        <fullName evidence="8">RsmB/NOP family class I SAM-dependent RNA methyltransferase</fullName>
    </submittedName>
</protein>
<evidence type="ECO:0000256" key="2">
    <source>
        <dbReference type="ARBA" id="ARBA00022603"/>
    </source>
</evidence>
<proteinExistence type="inferred from homology"/>
<dbReference type="InterPro" id="IPR023267">
    <property type="entry name" value="RCMT"/>
</dbReference>
<evidence type="ECO:0000256" key="3">
    <source>
        <dbReference type="ARBA" id="ARBA00022679"/>
    </source>
</evidence>
<dbReference type="PROSITE" id="PS51686">
    <property type="entry name" value="SAM_MT_RSMB_NOP"/>
    <property type="match status" value="1"/>
</dbReference>
<reference evidence="8" key="1">
    <citation type="journal article" date="2020" name="mSystems">
        <title>Genome- and Community-Level Interaction Insights into Carbon Utilization and Element Cycling Functions of Hydrothermarchaeota in Hydrothermal Sediment.</title>
        <authorList>
            <person name="Zhou Z."/>
            <person name="Liu Y."/>
            <person name="Xu W."/>
            <person name="Pan J."/>
            <person name="Luo Z.H."/>
            <person name="Li M."/>
        </authorList>
    </citation>
    <scope>NUCLEOTIDE SEQUENCE [LARGE SCALE GENOMIC DNA]</scope>
    <source>
        <strain evidence="8">SpSt-876</strain>
    </source>
</reference>
<dbReference type="PANTHER" id="PTHR22808">
    <property type="entry name" value="NCL1 YEAST -RELATED NOL1/NOP2/FMU SUN DOMAIN-CONTAINING"/>
    <property type="match status" value="1"/>
</dbReference>
<dbReference type="Gene3D" id="3.30.70.1170">
    <property type="entry name" value="Sun protein, domain 3"/>
    <property type="match status" value="1"/>
</dbReference>
<dbReference type="InterPro" id="IPR001678">
    <property type="entry name" value="MeTrfase_RsmB-F_NOP2_dom"/>
</dbReference>
<accession>A0A7C6AAR3</accession>
<dbReference type="GO" id="GO:0008173">
    <property type="term" value="F:RNA methyltransferase activity"/>
    <property type="evidence" value="ECO:0007669"/>
    <property type="project" value="InterPro"/>
</dbReference>
<keyword evidence="2 6" id="KW-0489">Methyltransferase</keyword>
<feature type="binding site" evidence="6">
    <location>
        <position position="178"/>
    </location>
    <ligand>
        <name>S-adenosyl-L-methionine</name>
        <dbReference type="ChEBI" id="CHEBI:59789"/>
    </ligand>
</feature>
<dbReference type="Pfam" id="PF01189">
    <property type="entry name" value="Methyltr_RsmB-F"/>
    <property type="match status" value="1"/>
</dbReference>
<dbReference type="GO" id="GO:0001510">
    <property type="term" value="P:RNA methylation"/>
    <property type="evidence" value="ECO:0007669"/>
    <property type="project" value="InterPro"/>
</dbReference>
<evidence type="ECO:0000256" key="4">
    <source>
        <dbReference type="ARBA" id="ARBA00022691"/>
    </source>
</evidence>
<keyword evidence="3 6" id="KW-0808">Transferase</keyword>
<dbReference type="EMBL" id="DTLI01000233">
    <property type="protein sequence ID" value="HHS53127.1"/>
    <property type="molecule type" value="Genomic_DNA"/>
</dbReference>
<dbReference type="InterPro" id="IPR031341">
    <property type="entry name" value="Methyltr_RsmF_N"/>
</dbReference>
<dbReference type="InterPro" id="IPR029063">
    <property type="entry name" value="SAM-dependent_MTases_sf"/>
</dbReference>
<keyword evidence="1" id="KW-0963">Cytoplasm</keyword>
<dbReference type="Gene3D" id="3.40.50.150">
    <property type="entry name" value="Vaccinia Virus protein VP39"/>
    <property type="match status" value="1"/>
</dbReference>
<dbReference type="InterPro" id="IPR011023">
    <property type="entry name" value="Nop2p"/>
</dbReference>
<feature type="binding site" evidence="6">
    <location>
        <begin position="109"/>
        <end position="115"/>
    </location>
    <ligand>
        <name>S-adenosyl-L-methionine</name>
        <dbReference type="ChEBI" id="CHEBI:59789"/>
    </ligand>
</feature>
<keyword evidence="4 6" id="KW-0949">S-adenosyl-L-methionine</keyword>
<dbReference type="CDD" id="cd02440">
    <property type="entry name" value="AdoMet_MTases"/>
    <property type="match status" value="1"/>
</dbReference>
<feature type="binding site" evidence="6">
    <location>
        <position position="133"/>
    </location>
    <ligand>
        <name>S-adenosyl-L-methionine</name>
        <dbReference type="ChEBI" id="CHEBI:59789"/>
    </ligand>
</feature>
<dbReference type="GO" id="GO:0008757">
    <property type="term" value="F:S-adenosylmethionine-dependent methyltransferase activity"/>
    <property type="evidence" value="ECO:0007669"/>
    <property type="project" value="InterPro"/>
</dbReference>
<dbReference type="GO" id="GO:0006396">
    <property type="term" value="P:RNA processing"/>
    <property type="evidence" value="ECO:0007669"/>
    <property type="project" value="InterPro"/>
</dbReference>
<name>A0A7C6AAR3_UNCW3</name>
<comment type="caution">
    <text evidence="6">Lacks conserved residue(s) required for the propagation of feature annotation.</text>
</comment>
<gene>
    <name evidence="8" type="ORF">ENW73_09815</name>
</gene>
<organism evidence="8">
    <name type="scientific">candidate division WOR-3 bacterium</name>
    <dbReference type="NCBI Taxonomy" id="2052148"/>
    <lineage>
        <taxon>Bacteria</taxon>
        <taxon>Bacteria division WOR-3</taxon>
    </lineage>
</organism>
<feature type="active site" description="Nucleophile" evidence="6">
    <location>
        <position position="231"/>
    </location>
</feature>
<dbReference type="PRINTS" id="PR02008">
    <property type="entry name" value="RCMTFAMILY"/>
</dbReference>
<keyword evidence="5 6" id="KW-0694">RNA-binding</keyword>
<dbReference type="NCBIfam" id="TIGR00446">
    <property type="entry name" value="nop2p"/>
    <property type="match status" value="1"/>
</dbReference>
<evidence type="ECO:0000259" key="7">
    <source>
        <dbReference type="PROSITE" id="PS51686"/>
    </source>
</evidence>
<sequence>MQLPDKFLNRYKPIIPDFDQFIEALNRPLKTVIRLNTLKGEKEEILSLLFDYQLEPIPWYPLAYRIKNDIHIGNRLEHFLGLVYAQEAASMIPPLILDPKPQEKVLDIAAAPGSKTTQMACLMKNTGLIVANDSNRKRIQPLIANLDRLGTLNVVVTNKKGERLGELMPKFFDRVLVDVPCSLEGMVRKNTDALIRWSESNIIRLSMLQKALLVSAFRTLKPGGVLVYSTCTIAPEENEAVVSFLLERNENAQLEPVKLPGLITRPGLTQWHRSRFHPDLVKAARIYPQDNDTESFFIAKIKKLNSNV</sequence>
<dbReference type="AlphaFoldDB" id="A0A7C6AAR3"/>
<evidence type="ECO:0000256" key="6">
    <source>
        <dbReference type="PROSITE-ProRule" id="PRU01023"/>
    </source>
</evidence>
<comment type="caution">
    <text evidence="8">The sequence shown here is derived from an EMBL/GenBank/DDBJ whole genome shotgun (WGS) entry which is preliminary data.</text>
</comment>
<comment type="similarity">
    <text evidence="6">Belongs to the class I-like SAM-binding methyltransferase superfamily. RsmB/NOP family.</text>
</comment>